<sequence length="305" mass="32960">MSYQQDPYQQQGYGQSQQYPATPQYGQQQQHYPPPPGQGNHQQQGGYPPQHQQSYGQPSYASYGQPPSSGPTHQSAVPEASDSGSYRNLNWTVKHRNTNSMLNVQLGQGDIIKSKAGAMIHMSPTVTLQGKMKVSMKKLFTGGSMTESSYTGPGLVALAPTLFGDIVTLQIQQGSTWNVGKDAYLASTNDVVKDTKSQGLGKAFFSGEDLFIYNFTGEGVAWLTSFGAIETKHLGQGEQHIVDNGHLVAWNCQYAIEKAGGGGMSSMKSGEGLICRFTGPGTVYIQTRNLDDFADWVRSKAGGQS</sequence>
<name>A0ACC3NGE5_9PEZI</name>
<accession>A0ACC3NGE5</accession>
<proteinExistence type="predicted"/>
<reference evidence="1" key="1">
    <citation type="submission" date="2023-07" db="EMBL/GenBank/DDBJ databases">
        <title>Black Yeasts Isolated from many extreme environments.</title>
        <authorList>
            <person name="Coleine C."/>
            <person name="Stajich J.E."/>
            <person name="Selbmann L."/>
        </authorList>
    </citation>
    <scope>NUCLEOTIDE SEQUENCE</scope>
    <source>
        <strain evidence="1">CCFEE 5714</strain>
    </source>
</reference>
<dbReference type="EMBL" id="JAUTXU010000043">
    <property type="protein sequence ID" value="KAK3716362.1"/>
    <property type="molecule type" value="Genomic_DNA"/>
</dbReference>
<evidence type="ECO:0000313" key="1">
    <source>
        <dbReference type="EMBL" id="KAK3716362.1"/>
    </source>
</evidence>
<evidence type="ECO:0000313" key="2">
    <source>
        <dbReference type="Proteomes" id="UP001281147"/>
    </source>
</evidence>
<protein>
    <submittedName>
        <fullName evidence="1">Uncharacterized protein</fullName>
    </submittedName>
</protein>
<organism evidence="1 2">
    <name type="scientific">Vermiconidia calcicola</name>
    <dbReference type="NCBI Taxonomy" id="1690605"/>
    <lineage>
        <taxon>Eukaryota</taxon>
        <taxon>Fungi</taxon>
        <taxon>Dikarya</taxon>
        <taxon>Ascomycota</taxon>
        <taxon>Pezizomycotina</taxon>
        <taxon>Dothideomycetes</taxon>
        <taxon>Dothideomycetidae</taxon>
        <taxon>Mycosphaerellales</taxon>
        <taxon>Extremaceae</taxon>
        <taxon>Vermiconidia</taxon>
    </lineage>
</organism>
<keyword evidence="2" id="KW-1185">Reference proteome</keyword>
<comment type="caution">
    <text evidence="1">The sequence shown here is derived from an EMBL/GenBank/DDBJ whole genome shotgun (WGS) entry which is preliminary data.</text>
</comment>
<gene>
    <name evidence="1" type="ORF">LTR37_006512</name>
</gene>
<dbReference type="Proteomes" id="UP001281147">
    <property type="component" value="Unassembled WGS sequence"/>
</dbReference>